<dbReference type="Proteomes" id="UP001596472">
    <property type="component" value="Unassembled WGS sequence"/>
</dbReference>
<accession>A0ABW2L3Q2</accession>
<evidence type="ECO:0000313" key="3">
    <source>
        <dbReference type="EMBL" id="MFC7336339.1"/>
    </source>
</evidence>
<feature type="region of interest" description="Disordered" evidence="1">
    <location>
        <begin position="1"/>
        <end position="26"/>
    </location>
</feature>
<name>A0ABW2L3Q2_9BACT</name>
<feature type="transmembrane region" description="Helical" evidence="2">
    <location>
        <begin position="43"/>
        <end position="64"/>
    </location>
</feature>
<sequence length="158" mass="18068">MDPYTPPTSDSEPEPGGNRPEVPEPNRSAISTLFGFRGRITRATFWLCLGPVLIQLGLGWFVFIDFLNPQDLRQHDTYYVIPSLPLLALAITALVIPLWIIIALQVKRWHDHSKSAWWLLIWLTPLGFVWVPIELGFVRGSPFPNKYGPDPLRIRKVQ</sequence>
<keyword evidence="2" id="KW-1133">Transmembrane helix</keyword>
<keyword evidence="2" id="KW-0472">Membrane</keyword>
<feature type="transmembrane region" description="Helical" evidence="2">
    <location>
        <begin position="84"/>
        <end position="104"/>
    </location>
</feature>
<comment type="caution">
    <text evidence="3">The sequence shown here is derived from an EMBL/GenBank/DDBJ whole genome shotgun (WGS) entry which is preliminary data.</text>
</comment>
<dbReference type="InterPro" id="IPR008523">
    <property type="entry name" value="DUF805"/>
</dbReference>
<dbReference type="PANTHER" id="PTHR34980">
    <property type="entry name" value="INNER MEMBRANE PROTEIN-RELATED-RELATED"/>
    <property type="match status" value="1"/>
</dbReference>
<feature type="transmembrane region" description="Helical" evidence="2">
    <location>
        <begin position="116"/>
        <end position="133"/>
    </location>
</feature>
<evidence type="ECO:0000313" key="4">
    <source>
        <dbReference type="Proteomes" id="UP001596472"/>
    </source>
</evidence>
<protein>
    <submittedName>
        <fullName evidence="3">DUF805 domain-containing protein</fullName>
    </submittedName>
</protein>
<dbReference type="PANTHER" id="PTHR34980:SF3">
    <property type="entry name" value="BLR8105 PROTEIN"/>
    <property type="match status" value="1"/>
</dbReference>
<proteinExistence type="predicted"/>
<evidence type="ECO:0000256" key="2">
    <source>
        <dbReference type="SAM" id="Phobius"/>
    </source>
</evidence>
<keyword evidence="2" id="KW-0812">Transmembrane</keyword>
<evidence type="ECO:0000256" key="1">
    <source>
        <dbReference type="SAM" id="MobiDB-lite"/>
    </source>
</evidence>
<reference evidence="4" key="1">
    <citation type="journal article" date="2019" name="Int. J. Syst. Evol. Microbiol.">
        <title>The Global Catalogue of Microorganisms (GCM) 10K type strain sequencing project: providing services to taxonomists for standard genome sequencing and annotation.</title>
        <authorList>
            <consortium name="The Broad Institute Genomics Platform"/>
            <consortium name="The Broad Institute Genome Sequencing Center for Infectious Disease"/>
            <person name="Wu L."/>
            <person name="Ma J."/>
        </authorList>
    </citation>
    <scope>NUCLEOTIDE SEQUENCE [LARGE SCALE GENOMIC DNA]</scope>
    <source>
        <strain evidence="4">CGMCC 4.1467</strain>
    </source>
</reference>
<dbReference type="RefSeq" id="WP_379709366.1">
    <property type="nucleotide sequence ID" value="NZ_JBHTBS010000001.1"/>
</dbReference>
<dbReference type="Pfam" id="PF05656">
    <property type="entry name" value="DUF805"/>
    <property type="match status" value="1"/>
</dbReference>
<dbReference type="EMBL" id="JBHTBS010000001">
    <property type="protein sequence ID" value="MFC7336339.1"/>
    <property type="molecule type" value="Genomic_DNA"/>
</dbReference>
<gene>
    <name evidence="3" type="ORF">ACFQY0_04050</name>
</gene>
<keyword evidence="4" id="KW-1185">Reference proteome</keyword>
<organism evidence="3 4">
    <name type="scientific">Haloferula chungangensis</name>
    <dbReference type="NCBI Taxonomy" id="1048331"/>
    <lineage>
        <taxon>Bacteria</taxon>
        <taxon>Pseudomonadati</taxon>
        <taxon>Verrucomicrobiota</taxon>
        <taxon>Verrucomicrobiia</taxon>
        <taxon>Verrucomicrobiales</taxon>
        <taxon>Verrucomicrobiaceae</taxon>
        <taxon>Haloferula</taxon>
    </lineage>
</organism>